<evidence type="ECO:0000259" key="3">
    <source>
        <dbReference type="Pfam" id="PF00931"/>
    </source>
</evidence>
<dbReference type="InterPro" id="IPR027417">
    <property type="entry name" value="P-loop_NTPase"/>
</dbReference>
<keyword evidence="1" id="KW-0053">Apoptosis</keyword>
<dbReference type="Gene3D" id="1.10.10.10">
    <property type="entry name" value="Winged helix-like DNA-binding domain superfamily/Winged helix DNA-binding domain"/>
    <property type="match status" value="1"/>
</dbReference>
<dbReference type="Gene3D" id="3.40.50.300">
    <property type="entry name" value="P-loop containing nucleotide triphosphate hydrolases"/>
    <property type="match status" value="1"/>
</dbReference>
<dbReference type="Pfam" id="PF00931">
    <property type="entry name" value="NB-ARC"/>
    <property type="match status" value="1"/>
</dbReference>
<evidence type="ECO:0000256" key="2">
    <source>
        <dbReference type="SAM" id="MobiDB-lite"/>
    </source>
</evidence>
<dbReference type="PANTHER" id="PTHR22845">
    <property type="entry name" value="APOPTOTIC PROTEASE-ACTIVATING FACTOR 1"/>
    <property type="match status" value="1"/>
</dbReference>
<evidence type="ECO:0000256" key="1">
    <source>
        <dbReference type="ARBA" id="ARBA00022703"/>
    </source>
</evidence>
<dbReference type="InterPro" id="IPR036388">
    <property type="entry name" value="WH-like_DNA-bd_sf"/>
</dbReference>
<dbReference type="RefSeq" id="WP_271918577.1">
    <property type="nucleotide sequence ID" value="NZ_JAQNDO010000001.1"/>
</dbReference>
<proteinExistence type="predicted"/>
<organism evidence="4 5">
    <name type="scientific">Polyangium mundeleinium</name>
    <dbReference type="NCBI Taxonomy" id="2995306"/>
    <lineage>
        <taxon>Bacteria</taxon>
        <taxon>Pseudomonadati</taxon>
        <taxon>Myxococcota</taxon>
        <taxon>Polyangia</taxon>
        <taxon>Polyangiales</taxon>
        <taxon>Polyangiaceae</taxon>
        <taxon>Polyangium</taxon>
    </lineage>
</organism>
<evidence type="ECO:0000313" key="4">
    <source>
        <dbReference type="EMBL" id="MDC0743220.1"/>
    </source>
</evidence>
<dbReference type="InterPro" id="IPR002182">
    <property type="entry name" value="NB-ARC"/>
</dbReference>
<accession>A0ABT5EN09</accession>
<sequence length="542" mass="60948">MAASKKLRHSPRGATLPSLLDLLHWLEHTWTQDAGAIKLELNNEHVEELPEWIEVLTREWRRASDDGKTLPADLLTNFYLDRVQAYLAMRLTHPRELLPQLCVAWMWARGWTPTDPLSENDAGLTGFSIKHVIDNILTPAEALRPQFQPNFPSLWKSLRAPQSPSLHVPPWRAPPVPTAPMAARSPTQDAFDPGRPKPPIMAPSRQNRPMFGRDDDLKWLFDKLEIRKPEARDVPPVAVRGLGGIGKTTLAMALAHHEELQRVLHDGVLWAALGPRPNIRECLNAWGHALNVDLLPVHEETECRDRLRMALYHRKALLVIDDIWDVTHGRYFEVAGPWCRFLVTTREPPVANSLATMERTRLLDVLQPEAALEVLRRLAPDVVNGDEPTAKELCKRMERLPLALTLAGLYLAKENAVPGRMKMLLGELIASGDKRINLPQDEQRLGLPNNEPVTLGAILGLSVKKLSPEDQARFALLSSFPSEPVTWESKAAAHLWECSLQSAEATISQMAQRGLVEPIGERYWMHALLVDYARSMNQVPGV</sequence>
<comment type="caution">
    <text evidence="4">The sequence shown here is derived from an EMBL/GenBank/DDBJ whole genome shotgun (WGS) entry which is preliminary data.</text>
</comment>
<dbReference type="Proteomes" id="UP001221411">
    <property type="component" value="Unassembled WGS sequence"/>
</dbReference>
<feature type="domain" description="NB-ARC" evidence="3">
    <location>
        <begin position="233"/>
        <end position="377"/>
    </location>
</feature>
<keyword evidence="5" id="KW-1185">Reference proteome</keyword>
<evidence type="ECO:0000313" key="5">
    <source>
        <dbReference type="Proteomes" id="UP001221411"/>
    </source>
</evidence>
<dbReference type="SUPFAM" id="SSF52540">
    <property type="entry name" value="P-loop containing nucleoside triphosphate hydrolases"/>
    <property type="match status" value="1"/>
</dbReference>
<name>A0ABT5EN09_9BACT</name>
<dbReference type="PANTHER" id="PTHR22845:SF5">
    <property type="entry name" value="APOPTOTIC PROTEASE-ACTIVATING FACTOR 1"/>
    <property type="match status" value="1"/>
</dbReference>
<protein>
    <submittedName>
        <fullName evidence="4">NB-ARC domain-containing protein</fullName>
    </submittedName>
</protein>
<reference evidence="4 5" key="1">
    <citation type="submission" date="2022-11" db="EMBL/GenBank/DDBJ databases">
        <title>Minimal conservation of predation-associated metabolite biosynthetic gene clusters underscores biosynthetic potential of Myxococcota including descriptions for ten novel species: Archangium lansinium sp. nov., Myxococcus landrumus sp. nov., Nannocystis bai.</title>
        <authorList>
            <person name="Ahearne A."/>
            <person name="Stevens C."/>
            <person name="Dowd S."/>
        </authorList>
    </citation>
    <scope>NUCLEOTIDE SEQUENCE [LARGE SCALE GENOMIC DNA]</scope>
    <source>
        <strain evidence="4 5">RJM3</strain>
    </source>
</reference>
<feature type="region of interest" description="Disordered" evidence="2">
    <location>
        <begin position="179"/>
        <end position="208"/>
    </location>
</feature>
<gene>
    <name evidence="4" type="ORF">POL67_17855</name>
</gene>
<dbReference type="PRINTS" id="PR00364">
    <property type="entry name" value="DISEASERSIST"/>
</dbReference>
<dbReference type="EMBL" id="JAQNDO010000001">
    <property type="protein sequence ID" value="MDC0743220.1"/>
    <property type="molecule type" value="Genomic_DNA"/>
</dbReference>